<evidence type="ECO:0000313" key="2">
    <source>
        <dbReference type="Proteomes" id="UP000664844"/>
    </source>
</evidence>
<evidence type="ECO:0000313" key="1">
    <source>
        <dbReference type="EMBL" id="MBO0347710.1"/>
    </source>
</evidence>
<dbReference type="EMBL" id="JAFLQW010000029">
    <property type="protein sequence ID" value="MBO0347710.1"/>
    <property type="molecule type" value="Genomic_DNA"/>
</dbReference>
<accession>A0ABS3FKS7</accession>
<keyword evidence="2" id="KW-1185">Reference proteome</keyword>
<protein>
    <recommendedName>
        <fullName evidence="3">Transposase</fullName>
    </recommendedName>
</protein>
<dbReference type="RefSeq" id="WP_207086288.1">
    <property type="nucleotide sequence ID" value="NZ_JAFLQW010000029.1"/>
</dbReference>
<gene>
    <name evidence="1" type="ORF">J0895_01015</name>
</gene>
<comment type="caution">
    <text evidence="1">The sequence shown here is derived from an EMBL/GenBank/DDBJ whole genome shotgun (WGS) entry which is preliminary data.</text>
</comment>
<proteinExistence type="predicted"/>
<dbReference type="Proteomes" id="UP000664844">
    <property type="component" value="Unassembled WGS sequence"/>
</dbReference>
<reference evidence="1 2" key="1">
    <citation type="submission" date="2021-03" db="EMBL/GenBank/DDBJ databases">
        <title>Metabolic Capacity of the Antarctic Cyanobacterium Phormidium pseudopriestleyi that Sustains Oxygenic Photosynthesis in the Presence of Hydrogen Sulfide.</title>
        <authorList>
            <person name="Lumian J.E."/>
            <person name="Jungblut A.D."/>
            <person name="Dillon M.L."/>
            <person name="Hawes I."/>
            <person name="Doran P.T."/>
            <person name="Mackey T.J."/>
            <person name="Dick G.J."/>
            <person name="Grettenberger C.L."/>
            <person name="Sumner D.Y."/>
        </authorList>
    </citation>
    <scope>NUCLEOTIDE SEQUENCE [LARGE SCALE GENOMIC DNA]</scope>
    <source>
        <strain evidence="1 2">FRX01</strain>
    </source>
</reference>
<sequence length="51" mass="5936">MQFCAWTYCTDKGRLVPNGIFAHFSPVVMWMGFDRRSPRHSLKFDSILATL</sequence>
<organism evidence="1 2">
    <name type="scientific">Phormidium pseudopriestleyi FRX01</name>
    <dbReference type="NCBI Taxonomy" id="1759528"/>
    <lineage>
        <taxon>Bacteria</taxon>
        <taxon>Bacillati</taxon>
        <taxon>Cyanobacteriota</taxon>
        <taxon>Cyanophyceae</taxon>
        <taxon>Oscillatoriophycideae</taxon>
        <taxon>Oscillatoriales</taxon>
        <taxon>Oscillatoriaceae</taxon>
        <taxon>Phormidium</taxon>
    </lineage>
</organism>
<evidence type="ECO:0008006" key="3">
    <source>
        <dbReference type="Google" id="ProtNLM"/>
    </source>
</evidence>
<name>A0ABS3FKS7_9CYAN</name>